<dbReference type="GO" id="GO:0035197">
    <property type="term" value="F:siRNA binding"/>
    <property type="evidence" value="ECO:0007669"/>
    <property type="project" value="TreeGrafter"/>
</dbReference>
<dbReference type="InterPro" id="IPR053858">
    <property type="entry name" value="Arb2_dom"/>
</dbReference>
<proteinExistence type="predicted"/>
<dbReference type="GeneID" id="27332421"/>
<dbReference type="OrthoDB" id="421951at2759"/>
<reference evidence="2 3" key="1">
    <citation type="submission" date="2015-01" db="EMBL/GenBank/DDBJ databases">
        <title>The Genome Sequence of Exophiala spinifera CBS89968.</title>
        <authorList>
            <consortium name="The Broad Institute Genomics Platform"/>
            <person name="Cuomo C."/>
            <person name="de Hoog S."/>
            <person name="Gorbushina A."/>
            <person name="Stielow B."/>
            <person name="Teixiera M."/>
            <person name="Abouelleil A."/>
            <person name="Chapman S.B."/>
            <person name="Priest M."/>
            <person name="Young S.K."/>
            <person name="Wortman J."/>
            <person name="Nusbaum C."/>
            <person name="Birren B."/>
        </authorList>
    </citation>
    <scope>NUCLEOTIDE SEQUENCE [LARGE SCALE GENOMIC DNA]</scope>
    <source>
        <strain evidence="2 3">CBS 89968</strain>
    </source>
</reference>
<evidence type="ECO:0000313" key="3">
    <source>
        <dbReference type="Proteomes" id="UP000053328"/>
    </source>
</evidence>
<protein>
    <recommendedName>
        <fullName evidence="1">Arb2 domain-containing protein</fullName>
    </recommendedName>
</protein>
<dbReference type="AlphaFoldDB" id="A0A0D2B8M2"/>
<dbReference type="VEuPathDB" id="FungiDB:PV08_05338"/>
<gene>
    <name evidence="2" type="ORF">PV08_05338</name>
</gene>
<organism evidence="2 3">
    <name type="scientific">Exophiala spinifera</name>
    <dbReference type="NCBI Taxonomy" id="91928"/>
    <lineage>
        <taxon>Eukaryota</taxon>
        <taxon>Fungi</taxon>
        <taxon>Dikarya</taxon>
        <taxon>Ascomycota</taxon>
        <taxon>Pezizomycotina</taxon>
        <taxon>Eurotiomycetes</taxon>
        <taxon>Chaetothyriomycetidae</taxon>
        <taxon>Chaetothyriales</taxon>
        <taxon>Herpotrichiellaceae</taxon>
        <taxon>Exophiala</taxon>
    </lineage>
</organism>
<keyword evidence="3" id="KW-1185">Reference proteome</keyword>
<name>A0A0D2B8M2_9EURO</name>
<sequence length="368" mass="41512">MFRRRPDTLPPDPVFEPELKKLGFFINEHDQIRMIKNREAKYSFSINKNDRVNYAYREASNAAIYAIVRERLEKRDFDMVRLPLGATKDEKHIPIVVSKSIASRDRVIVLFGERSLPPGILSWRILGDEGINVGSVVDFVTSAVTGPSPSPEHSAPGIIIANPSQLLWYRGGGRAVSDSEWLHLPRATAVSEPMKFDPVKNRVPGNETFEAHVQFMFEEVLSKLVHKDASIDIVGAEFPGSAVVDYLASHWDKWSKRITGIALVAPQHKIQDLIATDAPADFVNFLSLRARAYFVSPQKLERPMAGRKEFGCNCYASGEEFYQENAIVRSWKSILDWFNRLYADPDFEEVPFDGDDGGEGAEEVKLGW</sequence>
<dbReference type="GO" id="GO:0031048">
    <property type="term" value="P:regulatory ncRNA-mediated heterochromatin formation"/>
    <property type="evidence" value="ECO:0007669"/>
    <property type="project" value="TreeGrafter"/>
</dbReference>
<evidence type="ECO:0000259" key="1">
    <source>
        <dbReference type="Pfam" id="PF22749"/>
    </source>
</evidence>
<accession>A0A0D2B8M2</accession>
<dbReference type="EMBL" id="KN847495">
    <property type="protein sequence ID" value="KIW15293.1"/>
    <property type="molecule type" value="Genomic_DNA"/>
</dbReference>
<dbReference type="STRING" id="91928.A0A0D2B8M2"/>
<feature type="domain" description="Arb2" evidence="1">
    <location>
        <begin position="15"/>
        <end position="299"/>
    </location>
</feature>
<dbReference type="PANTHER" id="PTHR21357">
    <property type="entry name" value="FAM172 FAMILY PROTEIN HOMOLOG CG10038"/>
    <property type="match status" value="1"/>
</dbReference>
<dbReference type="Pfam" id="PF22749">
    <property type="entry name" value="Arb2"/>
    <property type="match status" value="1"/>
</dbReference>
<evidence type="ECO:0000313" key="2">
    <source>
        <dbReference type="EMBL" id="KIW15293.1"/>
    </source>
</evidence>
<dbReference type="Proteomes" id="UP000053328">
    <property type="component" value="Unassembled WGS sequence"/>
</dbReference>
<dbReference type="HOGENOM" id="CLU_027515_0_0_1"/>
<dbReference type="RefSeq" id="XP_016235509.1">
    <property type="nucleotide sequence ID" value="XM_016379682.1"/>
</dbReference>
<dbReference type="PANTHER" id="PTHR21357:SF4">
    <property type="entry name" value="FAM172 FAMILY PROTEIN HOMOLOG CG10038"/>
    <property type="match status" value="1"/>
</dbReference>
<dbReference type="InterPro" id="IPR048263">
    <property type="entry name" value="Arb2"/>
</dbReference>
<dbReference type="GO" id="GO:0005634">
    <property type="term" value="C:nucleus"/>
    <property type="evidence" value="ECO:0007669"/>
    <property type="project" value="TreeGrafter"/>
</dbReference>